<proteinExistence type="predicted"/>
<dbReference type="OrthoDB" id="361944at2"/>
<gene>
    <name evidence="2" type="ORF">IFDJLNFL_2695</name>
    <name evidence="3" type="ORF">MTDSW087_04729</name>
</gene>
<dbReference type="InterPro" id="IPR025528">
    <property type="entry name" value="BrnA_antitoxin"/>
</dbReference>
<feature type="compositionally biased region" description="Basic and acidic residues" evidence="1">
    <location>
        <begin position="7"/>
        <end position="17"/>
    </location>
</feature>
<dbReference type="EMBL" id="BPQI01000075">
    <property type="protein sequence ID" value="GJD56798.1"/>
    <property type="molecule type" value="Genomic_DNA"/>
</dbReference>
<dbReference type="Proteomes" id="UP001055303">
    <property type="component" value="Unassembled WGS sequence"/>
</dbReference>
<sequence length="96" mass="10612">MTGSGFKEGRGYTREDWDAVSDNPEWTEADVRAARPFAEVFPEMAAAIRKRGPARTKEAISIRIDADVLEKLRASGEGWQSRVNAVLRAYVEKGAA</sequence>
<dbReference type="RefSeq" id="WP_144767310.1">
    <property type="nucleotide sequence ID" value="NZ_BPQI01000075.1"/>
</dbReference>
<feature type="region of interest" description="Disordered" evidence="1">
    <location>
        <begin position="1"/>
        <end position="23"/>
    </location>
</feature>
<organism evidence="3 4">
    <name type="scientific">Methylobacterium dankookense</name>
    <dbReference type="NCBI Taxonomy" id="560405"/>
    <lineage>
        <taxon>Bacteria</taxon>
        <taxon>Pseudomonadati</taxon>
        <taxon>Pseudomonadota</taxon>
        <taxon>Alphaproteobacteria</taxon>
        <taxon>Hyphomicrobiales</taxon>
        <taxon>Methylobacteriaceae</taxon>
        <taxon>Methylobacterium</taxon>
    </lineage>
</organism>
<evidence type="ECO:0000313" key="5">
    <source>
        <dbReference type="Proteomes" id="UP001055303"/>
    </source>
</evidence>
<reference evidence="2" key="3">
    <citation type="submission" date="2021-08" db="EMBL/GenBank/DDBJ databases">
        <authorList>
            <person name="Tani A."/>
            <person name="Ola A."/>
            <person name="Ogura Y."/>
            <person name="Katsura K."/>
            <person name="Hayashi T."/>
        </authorList>
    </citation>
    <scope>NUCLEOTIDE SEQUENCE</scope>
    <source>
        <strain evidence="2">DSM 22415</strain>
    </source>
</reference>
<dbReference type="AlphaFoldDB" id="A0A564G613"/>
<dbReference type="Proteomes" id="UP000401717">
    <property type="component" value="Unassembled WGS sequence"/>
</dbReference>
<name>A0A564G613_9HYPH</name>
<evidence type="ECO:0008006" key="6">
    <source>
        <dbReference type="Google" id="ProtNLM"/>
    </source>
</evidence>
<dbReference type="Pfam" id="PF14384">
    <property type="entry name" value="BrnA_antitoxin"/>
    <property type="match status" value="1"/>
</dbReference>
<evidence type="ECO:0000313" key="4">
    <source>
        <dbReference type="Proteomes" id="UP000401717"/>
    </source>
</evidence>
<accession>A0A564G613</accession>
<reference evidence="2" key="2">
    <citation type="journal article" date="2021" name="Front. Microbiol.">
        <title>Comprehensive Comparative Genomics and Phenotyping of Methylobacterium Species.</title>
        <authorList>
            <person name="Alessa O."/>
            <person name="Ogura Y."/>
            <person name="Fujitani Y."/>
            <person name="Takami H."/>
            <person name="Hayashi T."/>
            <person name="Sahin N."/>
            <person name="Tani A."/>
        </authorList>
    </citation>
    <scope>NUCLEOTIDE SEQUENCE</scope>
    <source>
        <strain evidence="2">DSM 22415</strain>
    </source>
</reference>
<dbReference type="EMBL" id="CABFVH010000044">
    <property type="protein sequence ID" value="VUF15001.1"/>
    <property type="molecule type" value="Genomic_DNA"/>
</dbReference>
<reference evidence="3 4" key="1">
    <citation type="submission" date="2019-06" db="EMBL/GenBank/DDBJ databases">
        <authorList>
            <person name="Rodrigo-Torres L."/>
            <person name="Arahal R. D."/>
            <person name="Lucena T."/>
        </authorList>
    </citation>
    <scope>NUCLEOTIDE SEQUENCE [LARGE SCALE GENOMIC DNA]</scope>
    <source>
        <strain evidence="3 4">SW08-7</strain>
    </source>
</reference>
<evidence type="ECO:0000313" key="3">
    <source>
        <dbReference type="EMBL" id="VUF15001.1"/>
    </source>
</evidence>
<keyword evidence="5" id="KW-1185">Reference proteome</keyword>
<evidence type="ECO:0000256" key="1">
    <source>
        <dbReference type="SAM" id="MobiDB-lite"/>
    </source>
</evidence>
<protein>
    <recommendedName>
        <fullName evidence="6">BrnA antitoxin family protein</fullName>
    </recommendedName>
</protein>
<evidence type="ECO:0000313" key="2">
    <source>
        <dbReference type="EMBL" id="GJD56798.1"/>
    </source>
</evidence>